<evidence type="ECO:0000313" key="2">
    <source>
        <dbReference type="Proteomes" id="UP000652761"/>
    </source>
</evidence>
<reference evidence="1" key="1">
    <citation type="submission" date="2017-07" db="EMBL/GenBank/DDBJ databases">
        <title>Taro Niue Genome Assembly and Annotation.</title>
        <authorList>
            <person name="Atibalentja N."/>
            <person name="Keating K."/>
            <person name="Fields C.J."/>
        </authorList>
    </citation>
    <scope>NUCLEOTIDE SEQUENCE</scope>
    <source>
        <strain evidence="1">Niue_2</strain>
        <tissue evidence="1">Leaf</tissue>
    </source>
</reference>
<dbReference type="Proteomes" id="UP000652761">
    <property type="component" value="Unassembled WGS sequence"/>
</dbReference>
<dbReference type="OrthoDB" id="125347at2759"/>
<proteinExistence type="predicted"/>
<dbReference type="EMBL" id="NMUH01004273">
    <property type="protein sequence ID" value="MQM09024.1"/>
    <property type="molecule type" value="Genomic_DNA"/>
</dbReference>
<name>A0A843WYG1_COLES</name>
<dbReference type="AlphaFoldDB" id="A0A843WYG1"/>
<gene>
    <name evidence="1" type="ORF">Taro_041883</name>
</gene>
<evidence type="ECO:0000313" key="1">
    <source>
        <dbReference type="EMBL" id="MQM09024.1"/>
    </source>
</evidence>
<accession>A0A843WYG1</accession>
<keyword evidence="2" id="KW-1185">Reference proteome</keyword>
<protein>
    <submittedName>
        <fullName evidence="1">Uncharacterized protein</fullName>
    </submittedName>
</protein>
<comment type="caution">
    <text evidence="1">The sequence shown here is derived from an EMBL/GenBank/DDBJ whole genome shotgun (WGS) entry which is preliminary data.</text>
</comment>
<sequence length="307" mass="34357">MSPVAIYYCCCFCRGPLLCSHQLLQSPLSTHPRSALDLFVAPLSSSLCHYNPLLHRCYNHDFLSHVSLHHLPNSLLHPRYHCYLSDIAIVFITTTIAPTTNSSPSTSCYCVDQTNIGTAPFLCLPSSRGPRDISPTTLLCGARCPSPADSFDVAVGHPSLATIGHFKRFFICFYACIIAFQMSCRPLLFLDGIFLKDEYQDKFLVAIVLNGQNELFSPDYAACDGLLQVIPHLFSNSHKDFCLQCLTYNFAKFLIGKCSSLTKDVVIELLKKATYVIIAAKFEKAMVEMRELCVQAEMWAQKENPNY</sequence>
<organism evidence="1 2">
    <name type="scientific">Colocasia esculenta</name>
    <name type="common">Wild taro</name>
    <name type="synonym">Arum esculentum</name>
    <dbReference type="NCBI Taxonomy" id="4460"/>
    <lineage>
        <taxon>Eukaryota</taxon>
        <taxon>Viridiplantae</taxon>
        <taxon>Streptophyta</taxon>
        <taxon>Embryophyta</taxon>
        <taxon>Tracheophyta</taxon>
        <taxon>Spermatophyta</taxon>
        <taxon>Magnoliopsida</taxon>
        <taxon>Liliopsida</taxon>
        <taxon>Araceae</taxon>
        <taxon>Aroideae</taxon>
        <taxon>Colocasieae</taxon>
        <taxon>Colocasia</taxon>
    </lineage>
</organism>